<feature type="domain" description="Poly(A) RNA polymerase mitochondrial-like central palm" evidence="1">
    <location>
        <begin position="18"/>
        <end position="134"/>
    </location>
</feature>
<dbReference type="EnsemblMetazoa" id="AEPI002808-RA">
    <property type="protein sequence ID" value="AEPI002808-PA"/>
    <property type="gene ID" value="AEPI002808"/>
</dbReference>
<evidence type="ECO:0000313" key="3">
    <source>
        <dbReference type="Proteomes" id="UP000075885"/>
    </source>
</evidence>
<dbReference type="VEuPathDB" id="VectorBase:AEPI002808"/>
<accession>A0A182P7A6</accession>
<dbReference type="Gene3D" id="1.10.1410.10">
    <property type="match status" value="1"/>
</dbReference>
<dbReference type="Proteomes" id="UP000075885">
    <property type="component" value="Unassembled WGS sequence"/>
</dbReference>
<evidence type="ECO:0000313" key="2">
    <source>
        <dbReference type="EnsemblMetazoa" id="AEPI002808-PA"/>
    </source>
</evidence>
<dbReference type="CDD" id="cd05402">
    <property type="entry name" value="NT_PAP_TUTase"/>
    <property type="match status" value="1"/>
</dbReference>
<proteinExistence type="predicted"/>
<keyword evidence="3" id="KW-1185">Reference proteome</keyword>
<dbReference type="InterPro" id="IPR043519">
    <property type="entry name" value="NT_sf"/>
</dbReference>
<dbReference type="PANTHER" id="PTHR12271">
    <property type="entry name" value="POLY A POLYMERASE CID PAP -RELATED"/>
    <property type="match status" value="1"/>
</dbReference>
<dbReference type="InterPro" id="IPR054708">
    <property type="entry name" value="MTPAP-like_central"/>
</dbReference>
<dbReference type="STRING" id="199890.A0A182P7A6"/>
<dbReference type="PANTHER" id="PTHR12271:SF133">
    <property type="entry name" value="POLY(A) RNA POLYMERASE, MITOCHONDRIAL"/>
    <property type="match status" value="1"/>
</dbReference>
<dbReference type="GO" id="GO:0031123">
    <property type="term" value="P:RNA 3'-end processing"/>
    <property type="evidence" value="ECO:0007669"/>
    <property type="project" value="TreeGrafter"/>
</dbReference>
<dbReference type="SUPFAM" id="SSF81301">
    <property type="entry name" value="Nucleotidyltransferase"/>
    <property type="match status" value="1"/>
</dbReference>
<sequence>MALADTDYVKSITDNNWALQHLEECLKPHYPTVKCYPFGSRVVGTGFITSDLDVFVDLEEVYYGRNGKPGVEDILKSIERVAKILDATNQWHVEDIILNARVPLLRVFNREIELQCDLTFSNGLAHRNSLWLQYMFSLQPLMMERLKRYMLEHQNDASSKYQFAYNKPLVVQDPFELSHNVAKALPVEVVARTVMMFELCGKLMSEQRRTTARVDENETSPCTP</sequence>
<organism evidence="2 3">
    <name type="scientific">Anopheles epiroticus</name>
    <dbReference type="NCBI Taxonomy" id="199890"/>
    <lineage>
        <taxon>Eukaryota</taxon>
        <taxon>Metazoa</taxon>
        <taxon>Ecdysozoa</taxon>
        <taxon>Arthropoda</taxon>
        <taxon>Hexapoda</taxon>
        <taxon>Insecta</taxon>
        <taxon>Pterygota</taxon>
        <taxon>Neoptera</taxon>
        <taxon>Endopterygota</taxon>
        <taxon>Diptera</taxon>
        <taxon>Nematocera</taxon>
        <taxon>Culicoidea</taxon>
        <taxon>Culicidae</taxon>
        <taxon>Anophelinae</taxon>
        <taxon>Anopheles</taxon>
    </lineage>
</organism>
<protein>
    <recommendedName>
        <fullName evidence="1">Poly(A) RNA polymerase mitochondrial-like central palm domain-containing protein</fullName>
    </recommendedName>
</protein>
<dbReference type="Pfam" id="PF22600">
    <property type="entry name" value="MTPAP-like_central"/>
    <property type="match status" value="1"/>
</dbReference>
<dbReference type="SUPFAM" id="SSF81631">
    <property type="entry name" value="PAP/OAS1 substrate-binding domain"/>
    <property type="match status" value="1"/>
</dbReference>
<name>A0A182P7A6_9DIPT</name>
<dbReference type="AlphaFoldDB" id="A0A182P7A6"/>
<dbReference type="Gene3D" id="3.30.460.10">
    <property type="entry name" value="Beta Polymerase, domain 2"/>
    <property type="match status" value="1"/>
</dbReference>
<evidence type="ECO:0000259" key="1">
    <source>
        <dbReference type="Pfam" id="PF22600"/>
    </source>
</evidence>
<reference evidence="3" key="1">
    <citation type="submission" date="2013-03" db="EMBL/GenBank/DDBJ databases">
        <title>The Genome Sequence of Anopheles epiroticus epiroticus2.</title>
        <authorList>
            <consortium name="The Broad Institute Genomics Platform"/>
            <person name="Neafsey D.E."/>
            <person name="Howell P."/>
            <person name="Walker B."/>
            <person name="Young S.K."/>
            <person name="Zeng Q."/>
            <person name="Gargeya S."/>
            <person name="Fitzgerald M."/>
            <person name="Haas B."/>
            <person name="Abouelleil A."/>
            <person name="Allen A.W."/>
            <person name="Alvarado L."/>
            <person name="Arachchi H.M."/>
            <person name="Berlin A.M."/>
            <person name="Chapman S.B."/>
            <person name="Gainer-Dewar J."/>
            <person name="Goldberg J."/>
            <person name="Griggs A."/>
            <person name="Gujja S."/>
            <person name="Hansen M."/>
            <person name="Howarth C."/>
            <person name="Imamovic A."/>
            <person name="Ireland A."/>
            <person name="Larimer J."/>
            <person name="McCowan C."/>
            <person name="Murphy C."/>
            <person name="Pearson M."/>
            <person name="Poon T.W."/>
            <person name="Priest M."/>
            <person name="Roberts A."/>
            <person name="Saif S."/>
            <person name="Shea T."/>
            <person name="Sisk P."/>
            <person name="Sykes S."/>
            <person name="Wortman J."/>
            <person name="Nusbaum C."/>
            <person name="Birren B."/>
        </authorList>
    </citation>
    <scope>NUCLEOTIDE SEQUENCE [LARGE SCALE GENOMIC DNA]</scope>
    <source>
        <strain evidence="3">Epiroticus2</strain>
    </source>
</reference>
<dbReference type="GO" id="GO:1990817">
    <property type="term" value="F:poly(A) RNA polymerase activity"/>
    <property type="evidence" value="ECO:0007669"/>
    <property type="project" value="TreeGrafter"/>
</dbReference>
<reference evidence="2" key="2">
    <citation type="submission" date="2020-05" db="UniProtKB">
        <authorList>
            <consortium name="EnsemblMetazoa"/>
        </authorList>
    </citation>
    <scope>IDENTIFICATION</scope>
    <source>
        <strain evidence="2">Epiroticus2</strain>
    </source>
</reference>